<dbReference type="Pfam" id="PF03473">
    <property type="entry name" value="MOSC"/>
    <property type="match status" value="1"/>
</dbReference>
<protein>
    <submittedName>
        <fullName evidence="2">Molybdenum cofactor sulfurase</fullName>
    </submittedName>
</protein>
<evidence type="ECO:0000313" key="3">
    <source>
        <dbReference type="Proteomes" id="UP001203284"/>
    </source>
</evidence>
<reference evidence="2 3" key="1">
    <citation type="submission" date="2022-04" db="EMBL/GenBank/DDBJ databases">
        <authorList>
            <person name="Grouzdev D.S."/>
            <person name="Pantiukh K.S."/>
            <person name="Krutkina M.S."/>
        </authorList>
    </citation>
    <scope>NUCLEOTIDE SEQUENCE [LARGE SCALE GENOMIC DNA]</scope>
    <source>
        <strain evidence="2 3">6x-1</strain>
    </source>
</reference>
<dbReference type="PANTHER" id="PTHR36930:SF1">
    <property type="entry name" value="MOSC DOMAIN-CONTAINING PROTEIN"/>
    <property type="match status" value="1"/>
</dbReference>
<evidence type="ECO:0000259" key="1">
    <source>
        <dbReference type="PROSITE" id="PS51340"/>
    </source>
</evidence>
<accession>A0ABT0DA21</accession>
<dbReference type="Gene3D" id="2.40.33.20">
    <property type="entry name" value="PK beta-barrel domain-like"/>
    <property type="match status" value="1"/>
</dbReference>
<keyword evidence="3" id="KW-1185">Reference proteome</keyword>
<evidence type="ECO:0000313" key="2">
    <source>
        <dbReference type="EMBL" id="MCK0196801.1"/>
    </source>
</evidence>
<dbReference type="SUPFAM" id="SSF50800">
    <property type="entry name" value="PK beta-barrel domain-like"/>
    <property type="match status" value="1"/>
</dbReference>
<dbReference type="InterPro" id="IPR005302">
    <property type="entry name" value="MoCF_Sase_C"/>
</dbReference>
<dbReference type="RefSeq" id="WP_247028220.1">
    <property type="nucleotide sequence ID" value="NZ_JALKCH010000004.1"/>
</dbReference>
<sequence length="202" mass="21304">MSATQGELFGAASIPAQRFKARLARLLVADGEGFVTRPVARCALTLEGIGGDRHAGFSRGADARVPWFPRGTPIRNSRQISIVAPDELAAIAQGLAIPVVEAEWLGANLVLEGVPDLTLLPPGTRLHMAGGATLAVEGENAPCRHAGRAVAAHHPARSGLDLDFVKAAVGLRGLVAWVERAGEIEAGTQVEVRVPAQRPWRR</sequence>
<comment type="caution">
    <text evidence="2">The sequence shown here is derived from an EMBL/GenBank/DDBJ whole genome shotgun (WGS) entry which is preliminary data.</text>
</comment>
<feature type="domain" description="MOSC" evidence="1">
    <location>
        <begin position="27"/>
        <end position="193"/>
    </location>
</feature>
<dbReference type="PANTHER" id="PTHR36930">
    <property type="entry name" value="METAL-SULFUR CLUSTER BIOSYNTHESIS PROTEINS YUAD-RELATED"/>
    <property type="match status" value="1"/>
</dbReference>
<dbReference type="Proteomes" id="UP001203284">
    <property type="component" value="Unassembled WGS sequence"/>
</dbReference>
<dbReference type="PROSITE" id="PS51340">
    <property type="entry name" value="MOSC"/>
    <property type="match status" value="1"/>
</dbReference>
<organism evidence="2 3">
    <name type="scientific">Ancylobacter crimeensis</name>
    <dbReference type="NCBI Taxonomy" id="2579147"/>
    <lineage>
        <taxon>Bacteria</taxon>
        <taxon>Pseudomonadati</taxon>
        <taxon>Pseudomonadota</taxon>
        <taxon>Alphaproteobacteria</taxon>
        <taxon>Hyphomicrobiales</taxon>
        <taxon>Xanthobacteraceae</taxon>
        <taxon>Ancylobacter</taxon>
    </lineage>
</organism>
<name>A0ABT0DA21_9HYPH</name>
<proteinExistence type="predicted"/>
<dbReference type="EMBL" id="JALKCH010000004">
    <property type="protein sequence ID" value="MCK0196801.1"/>
    <property type="molecule type" value="Genomic_DNA"/>
</dbReference>
<dbReference type="InterPro" id="IPR011037">
    <property type="entry name" value="Pyrv_Knase-like_insert_dom_sf"/>
</dbReference>
<gene>
    <name evidence="2" type="ORF">MWN34_07720</name>
</gene>
<dbReference type="InterPro" id="IPR052716">
    <property type="entry name" value="MOSC_domain"/>
</dbReference>